<keyword evidence="1" id="KW-0472">Membrane</keyword>
<dbReference type="SUPFAM" id="SSF54909">
    <property type="entry name" value="Dimeric alpha+beta barrel"/>
    <property type="match status" value="1"/>
</dbReference>
<evidence type="ECO:0000313" key="4">
    <source>
        <dbReference type="Proteomes" id="UP000009309"/>
    </source>
</evidence>
<dbReference type="Proteomes" id="UP000009309">
    <property type="component" value="Unassembled WGS sequence"/>
</dbReference>
<evidence type="ECO:0000259" key="2">
    <source>
        <dbReference type="PROSITE" id="PS51725"/>
    </source>
</evidence>
<dbReference type="PANTHER" id="PTHR40057:SF1">
    <property type="entry name" value="SLR1162 PROTEIN"/>
    <property type="match status" value="1"/>
</dbReference>
<organism evidence="3 4">
    <name type="scientific">Fibrisoma limi BUZ 3</name>
    <dbReference type="NCBI Taxonomy" id="1185876"/>
    <lineage>
        <taxon>Bacteria</taxon>
        <taxon>Pseudomonadati</taxon>
        <taxon>Bacteroidota</taxon>
        <taxon>Cytophagia</taxon>
        <taxon>Cytophagales</taxon>
        <taxon>Spirosomataceae</taxon>
        <taxon>Fibrisoma</taxon>
    </lineage>
</organism>
<sequence>MILSRSLIHPLISPQNDCAMSAPVPIEIESAVTTIILQRPYKDQVPAYEEWLREIVPLAQQYEGHRGVNIIRPHGQTEEYTIVLHFSSEATLRAWLESDTRRQLVEKVRPLLNTEEKIDIKTGLEFWFTPPAARKAAPPVKQFLITVSAIYPLSMLVPWLLTPLFAAVSFLTMPVIKALLTSLIIVGLMTFVIMPRYVKLVAGWLFR</sequence>
<keyword evidence="3" id="KW-0503">Monooxygenase</keyword>
<feature type="transmembrane region" description="Helical" evidence="1">
    <location>
        <begin position="143"/>
        <end position="166"/>
    </location>
</feature>
<feature type="transmembrane region" description="Helical" evidence="1">
    <location>
        <begin position="178"/>
        <end position="198"/>
    </location>
</feature>
<comment type="caution">
    <text evidence="3">The sequence shown here is derived from an EMBL/GenBank/DDBJ whole genome shotgun (WGS) entry which is preliminary data.</text>
</comment>
<dbReference type="eggNOG" id="COG3224">
    <property type="taxonomic scope" value="Bacteria"/>
</dbReference>
<name>I2GHA7_9BACT</name>
<dbReference type="InterPro" id="IPR011008">
    <property type="entry name" value="Dimeric_a/b-barrel"/>
</dbReference>
<proteinExistence type="predicted"/>
<dbReference type="InterPro" id="IPR038762">
    <property type="entry name" value="ABM_predict"/>
</dbReference>
<dbReference type="AlphaFoldDB" id="I2GHA7"/>
<dbReference type="Pfam" id="PF03992">
    <property type="entry name" value="ABM"/>
    <property type="match status" value="1"/>
</dbReference>
<keyword evidence="1" id="KW-1133">Transmembrane helix</keyword>
<protein>
    <submittedName>
        <fullName evidence="3">Antibiotic biosynthesis monooxygenase</fullName>
    </submittedName>
</protein>
<keyword evidence="3" id="KW-0560">Oxidoreductase</keyword>
<dbReference type="EMBL" id="CAIT01000006">
    <property type="protein sequence ID" value="CCH53282.1"/>
    <property type="molecule type" value="Genomic_DNA"/>
</dbReference>
<accession>I2GHA7</accession>
<reference evidence="3 4" key="1">
    <citation type="journal article" date="2012" name="J. Bacteriol.">
        <title>Genome Sequence of the Filamentous Bacterium Fibrisoma limi BUZ 3T.</title>
        <authorList>
            <person name="Filippini M."/>
            <person name="Qi W."/>
            <person name="Jaenicke S."/>
            <person name="Goesmann A."/>
            <person name="Smits T.H."/>
            <person name="Bagheri H.C."/>
        </authorList>
    </citation>
    <scope>NUCLEOTIDE SEQUENCE [LARGE SCALE GENOMIC DNA]</scope>
    <source>
        <strain evidence="4">BUZ 3T</strain>
    </source>
</reference>
<dbReference type="InterPro" id="IPR007138">
    <property type="entry name" value="ABM_dom"/>
</dbReference>
<evidence type="ECO:0000256" key="1">
    <source>
        <dbReference type="SAM" id="Phobius"/>
    </source>
</evidence>
<keyword evidence="4" id="KW-1185">Reference proteome</keyword>
<dbReference type="PROSITE" id="PS51725">
    <property type="entry name" value="ABM"/>
    <property type="match status" value="1"/>
</dbReference>
<gene>
    <name evidence="3" type="ORF">BN8_02366</name>
</gene>
<keyword evidence="1" id="KW-0812">Transmembrane</keyword>
<evidence type="ECO:0000313" key="3">
    <source>
        <dbReference type="EMBL" id="CCH53282.1"/>
    </source>
</evidence>
<dbReference type="PANTHER" id="PTHR40057">
    <property type="entry name" value="SLR1162 PROTEIN"/>
    <property type="match status" value="1"/>
</dbReference>
<dbReference type="STRING" id="1185876.BN8_02366"/>
<dbReference type="GO" id="GO:0004497">
    <property type="term" value="F:monooxygenase activity"/>
    <property type="evidence" value="ECO:0007669"/>
    <property type="project" value="UniProtKB-KW"/>
</dbReference>
<feature type="domain" description="ABM" evidence="2">
    <location>
        <begin position="32"/>
        <end position="120"/>
    </location>
</feature>
<dbReference type="Gene3D" id="3.30.70.100">
    <property type="match status" value="1"/>
</dbReference>